<organism evidence="1 2">
    <name type="scientific">Castanea mollissima</name>
    <name type="common">Chinese chestnut</name>
    <dbReference type="NCBI Taxonomy" id="60419"/>
    <lineage>
        <taxon>Eukaryota</taxon>
        <taxon>Viridiplantae</taxon>
        <taxon>Streptophyta</taxon>
        <taxon>Embryophyta</taxon>
        <taxon>Tracheophyta</taxon>
        <taxon>Spermatophyta</taxon>
        <taxon>Magnoliopsida</taxon>
        <taxon>eudicotyledons</taxon>
        <taxon>Gunneridae</taxon>
        <taxon>Pentapetalae</taxon>
        <taxon>rosids</taxon>
        <taxon>fabids</taxon>
        <taxon>Fagales</taxon>
        <taxon>Fagaceae</taxon>
        <taxon>Castanea</taxon>
    </lineage>
</organism>
<accession>A0A8J4RYF7</accession>
<proteinExistence type="predicted"/>
<sequence length="68" mass="7678">MSEAVWVREVCSTGERVLACEGKVGLESFTLGWFAMFSPENKAIDVPIDQEKNLPFVMIGGDKWMWIP</sequence>
<name>A0A8J4RYF7_9ROSI</name>
<comment type="caution">
    <text evidence="1">The sequence shown here is derived from an EMBL/GenBank/DDBJ whole genome shotgun (WGS) entry which is preliminary data.</text>
</comment>
<dbReference type="EMBL" id="JRKL02000390">
    <property type="protein sequence ID" value="KAF3971851.1"/>
    <property type="molecule type" value="Genomic_DNA"/>
</dbReference>
<evidence type="ECO:0000313" key="1">
    <source>
        <dbReference type="EMBL" id="KAF3971851.1"/>
    </source>
</evidence>
<keyword evidence="2" id="KW-1185">Reference proteome</keyword>
<reference evidence="1" key="1">
    <citation type="submission" date="2020-03" db="EMBL/GenBank/DDBJ databases">
        <title>Castanea mollissima Vanexum genome sequencing.</title>
        <authorList>
            <person name="Staton M."/>
        </authorList>
    </citation>
    <scope>NUCLEOTIDE SEQUENCE</scope>
    <source>
        <tissue evidence="1">Leaf</tissue>
    </source>
</reference>
<dbReference type="AlphaFoldDB" id="A0A8J4RYF7"/>
<gene>
    <name evidence="1" type="ORF">CMV_004585</name>
</gene>
<evidence type="ECO:0000313" key="2">
    <source>
        <dbReference type="Proteomes" id="UP000737018"/>
    </source>
</evidence>
<protein>
    <submittedName>
        <fullName evidence="1">Uncharacterized protein</fullName>
    </submittedName>
</protein>
<dbReference type="Proteomes" id="UP000737018">
    <property type="component" value="Unassembled WGS sequence"/>
</dbReference>